<dbReference type="Proteomes" id="UP001209074">
    <property type="component" value="Unassembled WGS sequence"/>
</dbReference>
<dbReference type="PANTHER" id="PTHR10357:SF209">
    <property type="entry name" value="PERIPLASMIC ALPHA-AMYLASE"/>
    <property type="match status" value="1"/>
</dbReference>
<name>A0AA92TE36_9BACT</name>
<dbReference type="Gene3D" id="3.20.20.80">
    <property type="entry name" value="Glycosidases"/>
    <property type="match status" value="2"/>
</dbReference>
<evidence type="ECO:0000256" key="1">
    <source>
        <dbReference type="SAM" id="SignalP"/>
    </source>
</evidence>
<reference evidence="3" key="2">
    <citation type="submission" date="2022-11" db="EMBL/GenBank/DDBJ databases">
        <title>Genomic repertoires linked with pathogenic potency of arthritogenic Prevotella copri isolated from the gut of rheumatoid arthritis patients.</title>
        <authorList>
            <person name="Nii T."/>
            <person name="Maeda Y."/>
            <person name="Motooka D."/>
            <person name="Naito M."/>
            <person name="Matsumoto Y."/>
            <person name="Ogawa T."/>
            <person name="Oguro-Igashira E."/>
            <person name="Kishikawa T."/>
            <person name="Yamashita M."/>
            <person name="Koizumi S."/>
            <person name="Kurakawa T."/>
            <person name="Okumura R."/>
            <person name="Kayama H."/>
            <person name="Murakami M."/>
            <person name="Sakaguchi T."/>
            <person name="Das B."/>
            <person name="Nakamura S."/>
            <person name="Okada Y."/>
            <person name="Kumanogoh A."/>
            <person name="Takeda K."/>
        </authorList>
    </citation>
    <scope>NUCLEOTIDE SEQUENCE</scope>
    <source>
        <strain evidence="3">N016-13</strain>
    </source>
</reference>
<dbReference type="EMBL" id="QSUC01000023">
    <property type="protein sequence ID" value="RGN08479.1"/>
    <property type="molecule type" value="Genomic_DNA"/>
</dbReference>
<dbReference type="Proteomes" id="UP000261245">
    <property type="component" value="Unassembled WGS sequence"/>
</dbReference>
<dbReference type="EMBL" id="JAPDUS010000027">
    <property type="protein sequence ID" value="MCW4094361.1"/>
    <property type="molecule type" value="Genomic_DNA"/>
</dbReference>
<dbReference type="GO" id="GO:0016787">
    <property type="term" value="F:hydrolase activity"/>
    <property type="evidence" value="ECO:0007669"/>
    <property type="project" value="UniProtKB-KW"/>
</dbReference>
<dbReference type="InterPro" id="IPR017853">
    <property type="entry name" value="GH"/>
</dbReference>
<gene>
    <name evidence="4" type="ORF">DXB80_09360</name>
    <name evidence="3" type="ORF">ONT05_12555</name>
</gene>
<organism evidence="3 6">
    <name type="scientific">Segatella copri</name>
    <dbReference type="NCBI Taxonomy" id="165179"/>
    <lineage>
        <taxon>Bacteria</taxon>
        <taxon>Pseudomonadati</taxon>
        <taxon>Bacteroidota</taxon>
        <taxon>Bacteroidia</taxon>
        <taxon>Bacteroidales</taxon>
        <taxon>Prevotellaceae</taxon>
        <taxon>Segatella</taxon>
    </lineage>
</organism>
<sequence length="566" mass="65318">MRRFFLSLAICMMALTFSVNSVAADNFSWRGATVYFLVTDRFANGETSNDVNYGRKVDYGSEQMNAATFHGGDLKGILQKAREGYFTQMGIDVLWMTDVYEQLHGWIAGSGKINDFPHYGYHGYYPLDYTQMDKNYGTIEEMRELVNTLHAQGIRVMLGANLNDPGCPTYLDAVQCGYADAFGMNEKQAVEHRRDLDYIKWYGECANWKDWWTRQWIRMNDEGWDQTDPLTMSLYDLPDVKTEKTESVKIPNFLKKKWKREGKSNDAWVNPSARKLRKDHKWAPSDYMVAWIASWVEEFGIDGFRCDIVEYSHIPRWRQLYDACNVALGKWRKAHPEDPAAKWTDKIYFTGDFDYASIDYKKDYAEAGFQSMVNFYFPKHGDLDNIVYTWQQYADSLSAHVDWHPFSYLNNSYNRETDMTNIIDCATTLLLTPGVAQVFYGDETRRGLSDAQFNVDSNQAFRSDMNWNSIDEEVFKHFHRLGTIRKQHPTIATGRQATIDVHTCARLGEETVVIRVKPNPNRGINVSGYFSDGTEVTDLYTGLKSVVKDGKVSFPKYQNHVAVIVK</sequence>
<protein>
    <submittedName>
        <fullName evidence="3">Alpha-amylase family glycosyl hydrolase</fullName>
    </submittedName>
</protein>
<keyword evidence="1" id="KW-0732">Signal</keyword>
<dbReference type="InterPro" id="IPR006047">
    <property type="entry name" value="GH13_cat_dom"/>
</dbReference>
<evidence type="ECO:0000259" key="2">
    <source>
        <dbReference type="SMART" id="SM00642"/>
    </source>
</evidence>
<reference evidence="4 5" key="1">
    <citation type="submission" date="2018-08" db="EMBL/GenBank/DDBJ databases">
        <title>A genome reference for cultivated species of the human gut microbiota.</title>
        <authorList>
            <person name="Zou Y."/>
            <person name="Xue W."/>
            <person name="Luo G."/>
        </authorList>
    </citation>
    <scope>NUCLEOTIDE SEQUENCE [LARGE SCALE GENOMIC DNA]</scope>
    <source>
        <strain evidence="4 5">OM06-11</strain>
    </source>
</reference>
<proteinExistence type="predicted"/>
<dbReference type="RefSeq" id="WP_117728251.1">
    <property type="nucleotide sequence ID" value="NZ_JAPDUQ010000001.1"/>
</dbReference>
<evidence type="ECO:0000313" key="4">
    <source>
        <dbReference type="EMBL" id="RGN08479.1"/>
    </source>
</evidence>
<dbReference type="AlphaFoldDB" id="A0AA92TE36"/>
<dbReference type="SUPFAM" id="SSF51445">
    <property type="entry name" value="(Trans)glycosidases"/>
    <property type="match status" value="1"/>
</dbReference>
<keyword evidence="3" id="KW-0378">Hydrolase</keyword>
<dbReference type="PANTHER" id="PTHR10357">
    <property type="entry name" value="ALPHA-AMYLASE FAMILY MEMBER"/>
    <property type="match status" value="1"/>
</dbReference>
<accession>A0AA92TE36</accession>
<dbReference type="GO" id="GO:0005975">
    <property type="term" value="P:carbohydrate metabolic process"/>
    <property type="evidence" value="ECO:0007669"/>
    <property type="project" value="InterPro"/>
</dbReference>
<evidence type="ECO:0000313" key="3">
    <source>
        <dbReference type="EMBL" id="MCW4094361.1"/>
    </source>
</evidence>
<feature type="signal peptide" evidence="1">
    <location>
        <begin position="1"/>
        <end position="23"/>
    </location>
</feature>
<dbReference type="Pfam" id="PF00128">
    <property type="entry name" value="Alpha-amylase"/>
    <property type="match status" value="1"/>
</dbReference>
<evidence type="ECO:0000313" key="6">
    <source>
        <dbReference type="Proteomes" id="UP001209074"/>
    </source>
</evidence>
<feature type="domain" description="Glycosyl hydrolase family 13 catalytic" evidence="2">
    <location>
        <begin position="36"/>
        <end position="485"/>
    </location>
</feature>
<dbReference type="SMART" id="SM00642">
    <property type="entry name" value="Aamy"/>
    <property type="match status" value="1"/>
</dbReference>
<evidence type="ECO:0000313" key="5">
    <source>
        <dbReference type="Proteomes" id="UP000261245"/>
    </source>
</evidence>
<feature type="chain" id="PRO_5043278906" evidence="1">
    <location>
        <begin position="24"/>
        <end position="566"/>
    </location>
</feature>
<comment type="caution">
    <text evidence="3">The sequence shown here is derived from an EMBL/GenBank/DDBJ whole genome shotgun (WGS) entry which is preliminary data.</text>
</comment>